<protein>
    <recommendedName>
        <fullName evidence="5">Aromatic-ring-hydroxylating dioxygenase subunit beta</fullName>
    </recommendedName>
</protein>
<dbReference type="AlphaFoldDB" id="A0AAP5QII0"/>
<accession>A0AAP5QII0</accession>
<dbReference type="InterPro" id="IPR000391">
    <property type="entry name" value="Rng_hydr_dOase-bsu"/>
</dbReference>
<name>A0AAP5QII0_9BURK</name>
<dbReference type="EMBL" id="JANSLM010000028">
    <property type="protein sequence ID" value="MDT8843714.1"/>
    <property type="molecule type" value="Genomic_DNA"/>
</dbReference>
<dbReference type="Pfam" id="PF00866">
    <property type="entry name" value="Ring_hydroxyl_B"/>
    <property type="match status" value="1"/>
</dbReference>
<evidence type="ECO:0000313" key="3">
    <source>
        <dbReference type="EMBL" id="MDT8843714.1"/>
    </source>
</evidence>
<evidence type="ECO:0008006" key="5">
    <source>
        <dbReference type="Google" id="ProtNLM"/>
    </source>
</evidence>
<dbReference type="GO" id="GO:0016491">
    <property type="term" value="F:oxidoreductase activity"/>
    <property type="evidence" value="ECO:0007669"/>
    <property type="project" value="UniProtKB-KW"/>
</dbReference>
<evidence type="ECO:0000256" key="1">
    <source>
        <dbReference type="ARBA" id="ARBA00009570"/>
    </source>
</evidence>
<dbReference type="SUPFAM" id="SSF54427">
    <property type="entry name" value="NTF2-like"/>
    <property type="match status" value="1"/>
</dbReference>
<proteinExistence type="inferred from homology"/>
<dbReference type="Proteomes" id="UP001246473">
    <property type="component" value="Unassembled WGS sequence"/>
</dbReference>
<dbReference type="InterPro" id="IPR032710">
    <property type="entry name" value="NTF2-like_dom_sf"/>
</dbReference>
<dbReference type="Gene3D" id="3.10.450.50">
    <property type="match status" value="1"/>
</dbReference>
<comment type="caution">
    <text evidence="3">The sequence shown here is derived from an EMBL/GenBank/DDBJ whole genome shotgun (WGS) entry which is preliminary data.</text>
</comment>
<organism evidence="3 4">
    <name type="scientific">Paraburkholderia fungorum</name>
    <dbReference type="NCBI Taxonomy" id="134537"/>
    <lineage>
        <taxon>Bacteria</taxon>
        <taxon>Pseudomonadati</taxon>
        <taxon>Pseudomonadota</taxon>
        <taxon>Betaproteobacteria</taxon>
        <taxon>Burkholderiales</taxon>
        <taxon>Burkholderiaceae</taxon>
        <taxon>Paraburkholderia</taxon>
    </lineage>
</organism>
<evidence type="ECO:0000313" key="4">
    <source>
        <dbReference type="Proteomes" id="UP001246473"/>
    </source>
</evidence>
<reference evidence="3" key="1">
    <citation type="submission" date="2022-08" db="EMBL/GenBank/DDBJ databases">
        <authorList>
            <person name="Kim S.-J."/>
        </authorList>
    </citation>
    <scope>NUCLEOTIDE SEQUENCE</scope>
    <source>
        <strain evidence="3">KJ</strain>
    </source>
</reference>
<evidence type="ECO:0000256" key="2">
    <source>
        <dbReference type="ARBA" id="ARBA00023002"/>
    </source>
</evidence>
<comment type="similarity">
    <text evidence="1">Belongs to the bacterial ring-hydroxylating dioxygenase beta subunit family.</text>
</comment>
<sequence>MSVVKREVIESVEALNRAYVDALDRAELKNWVACFSDVPDAAYYCISAESVRRGLAVPLMCDDCRARIDDRVTFIEKVWAGTYEPYRTRHFTQLIDISHTDDQHYRSVFHFSIYVSAEGAGTEILTSGRYEDLIVVDETSALFHERRAIYDADVLPRYIVYPF</sequence>
<keyword evidence="2" id="KW-0560">Oxidoreductase</keyword>
<dbReference type="RefSeq" id="WP_315697691.1">
    <property type="nucleotide sequence ID" value="NZ_JANSLM010000028.1"/>
</dbReference>
<gene>
    <name evidence="3" type="ORF">ParKJ_40645</name>
</gene>